<reference evidence="2 3" key="1">
    <citation type="submission" date="2019-04" db="EMBL/GenBank/DDBJ databases">
        <title>Friends and foes A comparative genomics studyof 23 Aspergillus species from section Flavi.</title>
        <authorList>
            <consortium name="DOE Joint Genome Institute"/>
            <person name="Kjaerbolling I."/>
            <person name="Vesth T."/>
            <person name="Frisvad J.C."/>
            <person name="Nybo J.L."/>
            <person name="Theobald S."/>
            <person name="Kildgaard S."/>
            <person name="Isbrandt T."/>
            <person name="Kuo A."/>
            <person name="Sato A."/>
            <person name="Lyhne E.K."/>
            <person name="Kogle M.E."/>
            <person name="Wiebenga A."/>
            <person name="Kun R.S."/>
            <person name="Lubbers R.J."/>
            <person name="Makela M.R."/>
            <person name="Barry K."/>
            <person name="Chovatia M."/>
            <person name="Clum A."/>
            <person name="Daum C."/>
            <person name="Haridas S."/>
            <person name="He G."/>
            <person name="LaButti K."/>
            <person name="Lipzen A."/>
            <person name="Mondo S."/>
            <person name="Riley R."/>
            <person name="Salamov A."/>
            <person name="Simmons B.A."/>
            <person name="Magnuson J.K."/>
            <person name="Henrissat B."/>
            <person name="Mortensen U.H."/>
            <person name="Larsen T.O."/>
            <person name="Devries R.P."/>
            <person name="Grigoriev I.V."/>
            <person name="Machida M."/>
            <person name="Baker S.E."/>
            <person name="Andersen M.R."/>
        </authorList>
    </citation>
    <scope>NUCLEOTIDE SEQUENCE [LARGE SCALE GENOMIC DNA]</scope>
    <source>
        <strain evidence="2 3">IBT 29228</strain>
    </source>
</reference>
<feature type="region of interest" description="Disordered" evidence="1">
    <location>
        <begin position="59"/>
        <end position="84"/>
    </location>
</feature>
<accession>A0A5N7B6Z0</accession>
<sequence length="84" mass="9360">MPHRLSIWNTMLQMSDLELLPLLGFATQSTVLAGLSYRTLGLCVIDGWLWQAGRHQLTPGRAIGNGRNSLGSKPEDREKRANKD</sequence>
<gene>
    <name evidence="2" type="ORF">BDV26DRAFT_264291</name>
</gene>
<protein>
    <submittedName>
        <fullName evidence="2">Uncharacterized protein</fullName>
    </submittedName>
</protein>
<organism evidence="2 3">
    <name type="scientific">Aspergillus bertholletiae</name>
    <dbReference type="NCBI Taxonomy" id="1226010"/>
    <lineage>
        <taxon>Eukaryota</taxon>
        <taxon>Fungi</taxon>
        <taxon>Dikarya</taxon>
        <taxon>Ascomycota</taxon>
        <taxon>Pezizomycotina</taxon>
        <taxon>Eurotiomycetes</taxon>
        <taxon>Eurotiomycetidae</taxon>
        <taxon>Eurotiales</taxon>
        <taxon>Aspergillaceae</taxon>
        <taxon>Aspergillus</taxon>
        <taxon>Aspergillus subgen. Circumdati</taxon>
    </lineage>
</organism>
<name>A0A5N7B6Z0_9EURO</name>
<evidence type="ECO:0000256" key="1">
    <source>
        <dbReference type="SAM" id="MobiDB-lite"/>
    </source>
</evidence>
<evidence type="ECO:0000313" key="3">
    <source>
        <dbReference type="Proteomes" id="UP000326198"/>
    </source>
</evidence>
<dbReference type="Proteomes" id="UP000326198">
    <property type="component" value="Unassembled WGS sequence"/>
</dbReference>
<proteinExistence type="predicted"/>
<dbReference type="EMBL" id="ML736228">
    <property type="protein sequence ID" value="KAE8377158.1"/>
    <property type="molecule type" value="Genomic_DNA"/>
</dbReference>
<dbReference type="AlphaFoldDB" id="A0A5N7B6Z0"/>
<feature type="compositionally biased region" description="Basic and acidic residues" evidence="1">
    <location>
        <begin position="73"/>
        <end position="84"/>
    </location>
</feature>
<keyword evidence="3" id="KW-1185">Reference proteome</keyword>
<evidence type="ECO:0000313" key="2">
    <source>
        <dbReference type="EMBL" id="KAE8377158.1"/>
    </source>
</evidence>